<dbReference type="Proteomes" id="UP000280307">
    <property type="component" value="Unassembled WGS sequence"/>
</dbReference>
<evidence type="ECO:0000313" key="1">
    <source>
        <dbReference type="EMBL" id="RRR69618.1"/>
    </source>
</evidence>
<evidence type="ECO:0000313" key="2">
    <source>
        <dbReference type="Proteomes" id="UP000280307"/>
    </source>
</evidence>
<proteinExistence type="predicted"/>
<reference evidence="1 2" key="1">
    <citation type="submission" date="2018-12" db="EMBL/GenBank/DDBJ databases">
        <title>Genome Sequence of Candidatus Viridilinea halotolerans isolated from saline sulfide-rich spring.</title>
        <authorList>
            <person name="Grouzdev D.S."/>
            <person name="Burganskaya E.I."/>
            <person name="Krutkina M.S."/>
            <person name="Sukhacheva M.V."/>
            <person name="Gorlenko V.M."/>
        </authorList>
    </citation>
    <scope>NUCLEOTIDE SEQUENCE [LARGE SCALE GENOMIC DNA]</scope>
    <source>
        <strain evidence="1">Chok-6</strain>
    </source>
</reference>
<dbReference type="EMBL" id="RSAS01000609">
    <property type="protein sequence ID" value="RRR69618.1"/>
    <property type="molecule type" value="Genomic_DNA"/>
</dbReference>
<dbReference type="AlphaFoldDB" id="A0A426TVU2"/>
<protein>
    <submittedName>
        <fullName evidence="1">Uncharacterized protein</fullName>
    </submittedName>
</protein>
<organism evidence="1 2">
    <name type="scientific">Candidatus Viridilinea halotolerans</name>
    <dbReference type="NCBI Taxonomy" id="2491704"/>
    <lineage>
        <taxon>Bacteria</taxon>
        <taxon>Bacillati</taxon>
        <taxon>Chloroflexota</taxon>
        <taxon>Chloroflexia</taxon>
        <taxon>Chloroflexales</taxon>
        <taxon>Chloroflexineae</taxon>
        <taxon>Oscillochloridaceae</taxon>
        <taxon>Candidatus Viridilinea</taxon>
    </lineage>
</organism>
<comment type="caution">
    <text evidence="1">The sequence shown here is derived from an EMBL/GenBank/DDBJ whole genome shotgun (WGS) entry which is preliminary data.</text>
</comment>
<gene>
    <name evidence="1" type="ORF">EI684_15155</name>
</gene>
<sequence>MLARRRIVLRHQGGEALRQKALNVVGEEKQHRSIHDSVDAIVQIAIRIPQEWAVQIAPAAGATICYEAPAALKAVLRKPGAVTLGAAAFVQVVLLVDPNQIVDVPIQADLRGTWVFTLANRDVCRELACLPVSVEQDRGWLQLGVAVCCK</sequence>
<accession>A0A426TVU2</accession>
<name>A0A426TVU2_9CHLR</name>